<organism evidence="1 2">
    <name type="scientific">Nonlabens mediterrranea</name>
    <dbReference type="NCBI Taxonomy" id="1419947"/>
    <lineage>
        <taxon>Bacteria</taxon>
        <taxon>Pseudomonadati</taxon>
        <taxon>Bacteroidota</taxon>
        <taxon>Flavobacteriia</taxon>
        <taxon>Flavobacteriales</taxon>
        <taxon>Flavobacteriaceae</taxon>
        <taxon>Nonlabens</taxon>
    </lineage>
</organism>
<protein>
    <submittedName>
        <fullName evidence="1">Uncharacterized protein</fullName>
    </submittedName>
</protein>
<evidence type="ECO:0000313" key="1">
    <source>
        <dbReference type="EMBL" id="MBF4985193.1"/>
    </source>
</evidence>
<evidence type="ECO:0000313" key="2">
    <source>
        <dbReference type="Proteomes" id="UP001194729"/>
    </source>
</evidence>
<name>A0ABS0A8R3_9FLAO</name>
<proteinExistence type="predicted"/>
<reference evidence="1 2" key="1">
    <citation type="submission" date="2020-11" db="EMBL/GenBank/DDBJ databases">
        <title>P. mediterranea TC4 genome.</title>
        <authorList>
            <person name="Molmeret M."/>
        </authorList>
    </citation>
    <scope>NUCLEOTIDE SEQUENCE [LARGE SCALE GENOMIC DNA]</scope>
    <source>
        <strain evidence="1 2">TC4</strain>
    </source>
</reference>
<keyword evidence="2" id="KW-1185">Reference proteome</keyword>
<comment type="caution">
    <text evidence="1">The sequence shown here is derived from an EMBL/GenBank/DDBJ whole genome shotgun (WGS) entry which is preliminary data.</text>
</comment>
<dbReference type="EMBL" id="JADKYU010000678">
    <property type="protein sequence ID" value="MBF4985193.1"/>
    <property type="molecule type" value="Genomic_DNA"/>
</dbReference>
<dbReference type="Pfam" id="PF21857">
    <property type="entry name" value="DUF6913"/>
    <property type="match status" value="1"/>
</dbReference>
<accession>A0ABS0A8R3</accession>
<gene>
    <name evidence="1" type="ORF">FNJ87_12930</name>
</gene>
<dbReference type="InterPro" id="IPR054207">
    <property type="entry name" value="DUF6913"/>
</dbReference>
<sequence length="160" mass="18514">MRKELQKLQNDQDRPSIKWPQSMVVIYDGQLTTNVEPFYKWAEELSIEKEAVTLIAYVNDKKKSTLKNVHLIDRKLIKWSGGITNVETKELLQQPFDLQVNYFNIENELLEYVSLALPSVLKVAYGSDNESIFDLSIGVDLKDYSGLITELKKYLKILTQ</sequence>
<dbReference type="Proteomes" id="UP001194729">
    <property type="component" value="Unassembled WGS sequence"/>
</dbReference>